<dbReference type="AlphaFoldDB" id="A0A516G8R5"/>
<sequence>MSADGVTTPAGPRPVVAEPAPWSFPQPDRFVLSNGVAVQAFDMPGQHVLSVQLGIPAPLAGEPKEVEGVGLIMARCLDQGTARHTADEMAELLDRKGIALHAGVGERAFLVELDVISRNLGAALDLMVECLTEATFPEAEVRREVRHRVADIGQDHADPGSLAALHFIATYFDSADRASRPGGGSRETVSTITAEAVRDYYAATVHPDGAVLAVAGDLSGIDLPTLLETAFAPWASVPGHRPATVDPGTRAATAGRIVLVDRPGAVQTELHLGGPGPTRSDPLGWGPYQVLSFAVGGSPQARIDRVLREERGYTYGIRAGFRPRTRTGLFTALGSVRGEVTVEAVAALLDILDLQGSDLTDDELSHAAGYQARTAPGRFATCEAVAAEAVSLALDGLGVDFVTRTVDQVRTLDPDVARAAWDRHRGEPWTVILVGDAQHAKGIEELGRGPVDVVSQPRV</sequence>
<feature type="domain" description="Peptidase M16 C-terminal" evidence="2">
    <location>
        <begin position="191"/>
        <end position="367"/>
    </location>
</feature>
<evidence type="ECO:0000313" key="4">
    <source>
        <dbReference type="Proteomes" id="UP000315395"/>
    </source>
</evidence>
<evidence type="ECO:0000313" key="3">
    <source>
        <dbReference type="EMBL" id="QDO87921.1"/>
    </source>
</evidence>
<dbReference type="EMBL" id="CP041616">
    <property type="protein sequence ID" value="QDO87921.1"/>
    <property type="molecule type" value="Genomic_DNA"/>
</dbReference>
<dbReference type="InterPro" id="IPR050361">
    <property type="entry name" value="MPP/UQCRC_Complex"/>
</dbReference>
<dbReference type="KEGG" id="orz:FNH13_05815"/>
<name>A0A516G8R5_9MICO</name>
<dbReference type="PANTHER" id="PTHR11851">
    <property type="entry name" value="METALLOPROTEASE"/>
    <property type="match status" value="1"/>
</dbReference>
<keyword evidence="4" id="KW-1185">Reference proteome</keyword>
<dbReference type="InterPro" id="IPR007863">
    <property type="entry name" value="Peptidase_M16_C"/>
</dbReference>
<dbReference type="GO" id="GO:0046872">
    <property type="term" value="F:metal ion binding"/>
    <property type="evidence" value="ECO:0007669"/>
    <property type="project" value="InterPro"/>
</dbReference>
<gene>
    <name evidence="3" type="ORF">FNH13_05815</name>
</gene>
<dbReference type="InterPro" id="IPR011765">
    <property type="entry name" value="Pept_M16_N"/>
</dbReference>
<dbReference type="SUPFAM" id="SSF63411">
    <property type="entry name" value="LuxS/MPP-like metallohydrolase"/>
    <property type="match status" value="2"/>
</dbReference>
<evidence type="ECO:0000259" key="1">
    <source>
        <dbReference type="Pfam" id="PF00675"/>
    </source>
</evidence>
<accession>A0A516G8R5</accession>
<dbReference type="Pfam" id="PF05193">
    <property type="entry name" value="Peptidase_M16_C"/>
    <property type="match status" value="1"/>
</dbReference>
<dbReference type="InterPro" id="IPR011249">
    <property type="entry name" value="Metalloenz_LuxS/M16"/>
</dbReference>
<proteinExistence type="predicted"/>
<organism evidence="3 4">
    <name type="scientific">Ornithinimicrobium ciconiae</name>
    <dbReference type="NCBI Taxonomy" id="2594265"/>
    <lineage>
        <taxon>Bacteria</taxon>
        <taxon>Bacillati</taxon>
        <taxon>Actinomycetota</taxon>
        <taxon>Actinomycetes</taxon>
        <taxon>Micrococcales</taxon>
        <taxon>Ornithinimicrobiaceae</taxon>
        <taxon>Ornithinimicrobium</taxon>
    </lineage>
</organism>
<protein>
    <submittedName>
        <fullName evidence="3">Insulinase family protein</fullName>
    </submittedName>
</protein>
<dbReference type="Proteomes" id="UP000315395">
    <property type="component" value="Chromosome"/>
</dbReference>
<dbReference type="Pfam" id="PF00675">
    <property type="entry name" value="Peptidase_M16"/>
    <property type="match status" value="1"/>
</dbReference>
<feature type="domain" description="Peptidase M16 N-terminal" evidence="1">
    <location>
        <begin position="46"/>
        <end position="156"/>
    </location>
</feature>
<reference evidence="3 4" key="1">
    <citation type="submission" date="2019-07" db="EMBL/GenBank/DDBJ databases">
        <title>complete genome sequencing of Ornithinimicrobium sp. H23M54.</title>
        <authorList>
            <person name="Bae J.-W."/>
            <person name="Lee S.-Y."/>
        </authorList>
    </citation>
    <scope>NUCLEOTIDE SEQUENCE [LARGE SCALE GENOMIC DNA]</scope>
    <source>
        <strain evidence="3 4">H23M54</strain>
    </source>
</reference>
<dbReference type="OrthoDB" id="9811314at2"/>
<evidence type="ECO:0000259" key="2">
    <source>
        <dbReference type="Pfam" id="PF05193"/>
    </source>
</evidence>
<dbReference type="RefSeq" id="WP_143782596.1">
    <property type="nucleotide sequence ID" value="NZ_CP041616.1"/>
</dbReference>
<dbReference type="PANTHER" id="PTHR11851:SF224">
    <property type="entry name" value="PROCESSING PROTEASE"/>
    <property type="match status" value="1"/>
</dbReference>
<dbReference type="Gene3D" id="3.30.830.10">
    <property type="entry name" value="Metalloenzyme, LuxS/M16 peptidase-like"/>
    <property type="match status" value="2"/>
</dbReference>